<proteinExistence type="predicted"/>
<organism evidence="1 2">
    <name type="scientific">Tateyamaria armeniaca</name>
    <dbReference type="NCBI Taxonomy" id="2518930"/>
    <lineage>
        <taxon>Bacteria</taxon>
        <taxon>Pseudomonadati</taxon>
        <taxon>Pseudomonadota</taxon>
        <taxon>Alphaproteobacteria</taxon>
        <taxon>Rhodobacterales</taxon>
        <taxon>Roseobacteraceae</taxon>
        <taxon>Tateyamaria</taxon>
    </lineage>
</organism>
<dbReference type="Proteomes" id="UP001627408">
    <property type="component" value="Unassembled WGS sequence"/>
</dbReference>
<accession>A0ABW8UNC2</accession>
<protein>
    <submittedName>
        <fullName evidence="1">Glycosyltransferase family 2 protein</fullName>
    </submittedName>
</protein>
<gene>
    <name evidence="1" type="ORF">ACERZ8_01530</name>
</gene>
<sequence>MTVNEPAALVLCNVRWHLATGAQAVHVYLDDPTDPVAGALNAIKGCHVTLCDDGHWACHRGKRGQPASQMRRQSINANAAKDVARTNWLFHIDADEFIWQDLPLADELAGGIADRTEVNLPVLERLFPHDVAQASLFDGIFRATSDLSATDQSVAFGPFAAMMKRGQYSHGAGKSGVRVHDDLRLGVHNATERRGASGDARRVMFRTRRGCCILMV</sequence>
<dbReference type="RefSeq" id="WP_407590357.1">
    <property type="nucleotide sequence ID" value="NZ_JBHDIY010000002.1"/>
</dbReference>
<comment type="caution">
    <text evidence="1">The sequence shown here is derived from an EMBL/GenBank/DDBJ whole genome shotgun (WGS) entry which is preliminary data.</text>
</comment>
<dbReference type="EMBL" id="JBHDIY010000002">
    <property type="protein sequence ID" value="MFL4468616.1"/>
    <property type="molecule type" value="Genomic_DNA"/>
</dbReference>
<evidence type="ECO:0000313" key="2">
    <source>
        <dbReference type="Proteomes" id="UP001627408"/>
    </source>
</evidence>
<reference evidence="1 2" key="1">
    <citation type="submission" date="2024-08" db="EMBL/GenBank/DDBJ databases">
        <title>Tateyamaria sp. nov., isolated from marine algae.</title>
        <authorList>
            <person name="Choi B.J."/>
            <person name="Kim J.M."/>
            <person name="Lee J.K."/>
            <person name="Choi D.G."/>
            <person name="Bayburt H."/>
            <person name="Baek J.H."/>
            <person name="Han D.M."/>
            <person name="Jeon C.O."/>
        </authorList>
    </citation>
    <scope>NUCLEOTIDE SEQUENCE [LARGE SCALE GENOMIC DNA]</scope>
    <source>
        <strain evidence="1 2">KMU-156</strain>
    </source>
</reference>
<keyword evidence="2" id="KW-1185">Reference proteome</keyword>
<evidence type="ECO:0000313" key="1">
    <source>
        <dbReference type="EMBL" id="MFL4468616.1"/>
    </source>
</evidence>
<name>A0ABW8UNC2_9RHOB</name>
<dbReference type="Pfam" id="PF13704">
    <property type="entry name" value="Glyco_tranf_2_4"/>
    <property type="match status" value="1"/>
</dbReference>